<sequence length="162" mass="17911">MKKLLSITAISLLLSGCFSSVDLPNSNSYSSPNIQLSSNESGFLGTHLAIARACIDSRAKSAKQWESLLSNLSAFSQQLDRKLNSELFRLVLNYYVIYMTEKHIPLTDDNLTKITTQVGSDKKLAYDVARTFLKQSLPGTNPCGTVNEVEVAFKQLVASKMR</sequence>
<keyword evidence="1" id="KW-0732">Signal</keyword>
<dbReference type="PROSITE" id="PS51257">
    <property type="entry name" value="PROKAR_LIPOPROTEIN"/>
    <property type="match status" value="1"/>
</dbReference>
<reference evidence="2 3" key="1">
    <citation type="submission" date="2017-04" db="EMBL/GenBank/DDBJ databases">
        <title>Haemophilus influenzae in COPD genome sequencing project.</title>
        <authorList>
            <person name="Murphy T.F."/>
            <person name="Kong Y."/>
            <person name="Nadendla S."/>
            <person name="Tettelin H."/>
            <person name="Pettigrew M."/>
        </authorList>
    </citation>
    <scope>NUCLEOTIDE SEQUENCE [LARGE SCALE GENOMIC DNA]</scope>
    <source>
        <strain evidence="2 3">56P127H1</strain>
    </source>
</reference>
<evidence type="ECO:0000313" key="2">
    <source>
        <dbReference type="EMBL" id="PRJ66593.1"/>
    </source>
</evidence>
<accession>A0A2S9RSI2</accession>
<evidence type="ECO:0000256" key="1">
    <source>
        <dbReference type="SAM" id="SignalP"/>
    </source>
</evidence>
<comment type="caution">
    <text evidence="2">The sequence shown here is derived from an EMBL/GenBank/DDBJ whole genome shotgun (WGS) entry which is preliminary data.</text>
</comment>
<dbReference type="EMBL" id="NEBY01000048">
    <property type="protein sequence ID" value="PRJ66593.1"/>
    <property type="molecule type" value="Genomic_DNA"/>
</dbReference>
<protein>
    <recommendedName>
        <fullName evidence="4">Lipoprotein</fullName>
    </recommendedName>
</protein>
<gene>
    <name evidence="2" type="ORF">BV102_00385</name>
</gene>
<name>A0A2S9RSI2_HAEIF</name>
<dbReference type="AlphaFoldDB" id="A0A2S9RSI2"/>
<organism evidence="2 3">
    <name type="scientific">Haemophilus influenzae</name>
    <dbReference type="NCBI Taxonomy" id="727"/>
    <lineage>
        <taxon>Bacteria</taxon>
        <taxon>Pseudomonadati</taxon>
        <taxon>Pseudomonadota</taxon>
        <taxon>Gammaproteobacteria</taxon>
        <taxon>Pasteurellales</taxon>
        <taxon>Pasteurellaceae</taxon>
        <taxon>Haemophilus</taxon>
    </lineage>
</organism>
<feature type="signal peptide" evidence="1">
    <location>
        <begin position="1"/>
        <end position="20"/>
    </location>
</feature>
<evidence type="ECO:0000313" key="3">
    <source>
        <dbReference type="Proteomes" id="UP000238532"/>
    </source>
</evidence>
<dbReference type="Proteomes" id="UP000238532">
    <property type="component" value="Unassembled WGS sequence"/>
</dbReference>
<dbReference type="RefSeq" id="WP_105882077.1">
    <property type="nucleotide sequence ID" value="NZ_CP135761.1"/>
</dbReference>
<proteinExistence type="predicted"/>
<feature type="chain" id="PRO_5015658851" description="Lipoprotein" evidence="1">
    <location>
        <begin position="21"/>
        <end position="162"/>
    </location>
</feature>
<evidence type="ECO:0008006" key="4">
    <source>
        <dbReference type="Google" id="ProtNLM"/>
    </source>
</evidence>